<protein>
    <submittedName>
        <fullName evidence="2">Uncharacterized protein</fullName>
    </submittedName>
</protein>
<comment type="caution">
    <text evidence="2">The sequence shown here is derived from an EMBL/GenBank/DDBJ whole genome shotgun (WGS) entry which is preliminary data.</text>
</comment>
<proteinExistence type="predicted"/>
<organism evidence="2 3">
    <name type="scientific">Araneus ventricosus</name>
    <name type="common">Orbweaver spider</name>
    <name type="synonym">Epeira ventricosa</name>
    <dbReference type="NCBI Taxonomy" id="182803"/>
    <lineage>
        <taxon>Eukaryota</taxon>
        <taxon>Metazoa</taxon>
        <taxon>Ecdysozoa</taxon>
        <taxon>Arthropoda</taxon>
        <taxon>Chelicerata</taxon>
        <taxon>Arachnida</taxon>
        <taxon>Araneae</taxon>
        <taxon>Araneomorphae</taxon>
        <taxon>Entelegynae</taxon>
        <taxon>Araneoidea</taxon>
        <taxon>Araneidae</taxon>
        <taxon>Araneus</taxon>
    </lineage>
</organism>
<keyword evidence="1" id="KW-0812">Transmembrane</keyword>
<keyword evidence="1" id="KW-1133">Transmembrane helix</keyword>
<gene>
    <name evidence="2" type="ORF">AVEN_83871_1</name>
</gene>
<evidence type="ECO:0000313" key="2">
    <source>
        <dbReference type="EMBL" id="GBM44743.1"/>
    </source>
</evidence>
<dbReference type="Proteomes" id="UP000499080">
    <property type="component" value="Unassembled WGS sequence"/>
</dbReference>
<keyword evidence="3" id="KW-1185">Reference proteome</keyword>
<dbReference type="AlphaFoldDB" id="A0A4Y2FU07"/>
<feature type="transmembrane region" description="Helical" evidence="1">
    <location>
        <begin position="44"/>
        <end position="67"/>
    </location>
</feature>
<dbReference type="EMBL" id="BGPR01001075">
    <property type="protein sequence ID" value="GBM44743.1"/>
    <property type="molecule type" value="Genomic_DNA"/>
</dbReference>
<evidence type="ECO:0000256" key="1">
    <source>
        <dbReference type="SAM" id="Phobius"/>
    </source>
</evidence>
<accession>A0A4Y2FU07</accession>
<reference evidence="2 3" key="1">
    <citation type="journal article" date="2019" name="Sci. Rep.">
        <title>Orb-weaving spider Araneus ventricosus genome elucidates the spidroin gene catalogue.</title>
        <authorList>
            <person name="Kono N."/>
            <person name="Nakamura H."/>
            <person name="Ohtoshi R."/>
            <person name="Moran D.A.P."/>
            <person name="Shinohara A."/>
            <person name="Yoshida Y."/>
            <person name="Fujiwara M."/>
            <person name="Mori M."/>
            <person name="Tomita M."/>
            <person name="Arakawa K."/>
        </authorList>
    </citation>
    <scope>NUCLEOTIDE SEQUENCE [LARGE SCALE GENOMIC DNA]</scope>
</reference>
<evidence type="ECO:0000313" key="3">
    <source>
        <dbReference type="Proteomes" id="UP000499080"/>
    </source>
</evidence>
<sequence length="114" mass="13078">MLTSADLEEKEKKIRIRSRNAEMQPARKIQRKGNLTETLYSDSWIEMALGLFFMGLSQVFILFSLWVEGTGKLRHIVLCMPSCAKRLSKGYEPNLGFDKIIAHEDTRLGSFSHD</sequence>
<keyword evidence="1" id="KW-0472">Membrane</keyword>
<name>A0A4Y2FU07_ARAVE</name>